<protein>
    <submittedName>
        <fullName evidence="2">Uncharacterized protein</fullName>
    </submittedName>
</protein>
<name>A0A4Q9M933_9APHY</name>
<gene>
    <name evidence="2" type="ORF">BD311DRAFT_770956</name>
</gene>
<feature type="compositionally biased region" description="Pro residues" evidence="1">
    <location>
        <begin position="119"/>
        <end position="128"/>
    </location>
</feature>
<organism evidence="2">
    <name type="scientific">Dichomitus squalens</name>
    <dbReference type="NCBI Taxonomy" id="114155"/>
    <lineage>
        <taxon>Eukaryota</taxon>
        <taxon>Fungi</taxon>
        <taxon>Dikarya</taxon>
        <taxon>Basidiomycota</taxon>
        <taxon>Agaricomycotina</taxon>
        <taxon>Agaricomycetes</taxon>
        <taxon>Polyporales</taxon>
        <taxon>Polyporaceae</taxon>
        <taxon>Dichomitus</taxon>
    </lineage>
</organism>
<proteinExistence type="predicted"/>
<feature type="compositionally biased region" description="Acidic residues" evidence="1">
    <location>
        <begin position="204"/>
        <end position="225"/>
    </location>
</feature>
<sequence length="225" mass="23878">MDAEVIMANPPAAEVTLADVDPPARTHSPEVEDVQPVIADSQPAEPAVGTVPHQSPEPPPPPLLDSPGVTTLVSQDVSEFAGQEIPEKTRTSWMTPNADLQESLSSEPIHDSSGIVPASDPPPYPNPDALPGNDISMDFDLTSDENLDASLEHPAETKHISPDPETSVSLAFCPLQPDCHTESEVQQFLSLPTGQATPRAQVDVEIESGDEDAEGSIVDEESNEI</sequence>
<dbReference type="Proteomes" id="UP000292957">
    <property type="component" value="Unassembled WGS sequence"/>
</dbReference>
<accession>A0A4Q9M933</accession>
<feature type="compositionally biased region" description="Polar residues" evidence="1">
    <location>
        <begin position="91"/>
        <end position="106"/>
    </location>
</feature>
<evidence type="ECO:0000313" key="2">
    <source>
        <dbReference type="EMBL" id="TBU22136.1"/>
    </source>
</evidence>
<reference evidence="2" key="1">
    <citation type="submission" date="2019-01" db="EMBL/GenBank/DDBJ databases">
        <title>Draft genome sequences of three monokaryotic isolates of the white-rot basidiomycete fungus Dichomitus squalens.</title>
        <authorList>
            <consortium name="DOE Joint Genome Institute"/>
            <person name="Lopez S.C."/>
            <person name="Andreopoulos B."/>
            <person name="Pangilinan J."/>
            <person name="Lipzen A."/>
            <person name="Riley R."/>
            <person name="Ahrendt S."/>
            <person name="Ng V."/>
            <person name="Barry K."/>
            <person name="Daum C."/>
            <person name="Grigoriev I.V."/>
            <person name="Hilden K.S."/>
            <person name="Makela M.R."/>
            <person name="de Vries R.P."/>
        </authorList>
    </citation>
    <scope>NUCLEOTIDE SEQUENCE [LARGE SCALE GENOMIC DNA]</scope>
    <source>
        <strain evidence="2">OM18370.1</strain>
    </source>
</reference>
<feature type="region of interest" description="Disordered" evidence="1">
    <location>
        <begin position="1"/>
        <end position="143"/>
    </location>
</feature>
<evidence type="ECO:0000256" key="1">
    <source>
        <dbReference type="SAM" id="MobiDB-lite"/>
    </source>
</evidence>
<dbReference type="EMBL" id="ML143556">
    <property type="protein sequence ID" value="TBU22136.1"/>
    <property type="molecule type" value="Genomic_DNA"/>
</dbReference>
<feature type="region of interest" description="Disordered" evidence="1">
    <location>
        <begin position="203"/>
        <end position="225"/>
    </location>
</feature>
<feature type="compositionally biased region" description="Polar residues" evidence="1">
    <location>
        <begin position="68"/>
        <end position="77"/>
    </location>
</feature>
<dbReference type="AlphaFoldDB" id="A0A4Q9M933"/>
<feature type="compositionally biased region" description="Pro residues" evidence="1">
    <location>
        <begin position="55"/>
        <end position="64"/>
    </location>
</feature>